<evidence type="ECO:0000313" key="2">
    <source>
        <dbReference type="EMBL" id="RKR92648.1"/>
    </source>
</evidence>
<dbReference type="EMBL" id="RBKT01000001">
    <property type="protein sequence ID" value="RKR92648.1"/>
    <property type="molecule type" value="Genomic_DNA"/>
</dbReference>
<dbReference type="Proteomes" id="UP000277671">
    <property type="component" value="Unassembled WGS sequence"/>
</dbReference>
<feature type="compositionally biased region" description="Basic and acidic residues" evidence="1">
    <location>
        <begin position="98"/>
        <end position="117"/>
    </location>
</feature>
<keyword evidence="3" id="KW-1185">Reference proteome</keyword>
<name>A0A495JVP1_9ACTN</name>
<protein>
    <submittedName>
        <fullName evidence="2">Uncharacterized protein</fullName>
    </submittedName>
</protein>
<reference evidence="2 3" key="1">
    <citation type="submission" date="2018-10" db="EMBL/GenBank/DDBJ databases">
        <title>Sequencing the genomes of 1000 actinobacteria strains.</title>
        <authorList>
            <person name="Klenk H.-P."/>
        </authorList>
    </citation>
    <scope>NUCLEOTIDE SEQUENCE [LARGE SCALE GENOMIC DNA]</scope>
    <source>
        <strain evidence="2 3">DSM 45175</strain>
    </source>
</reference>
<proteinExistence type="predicted"/>
<accession>A0A495JVP1</accession>
<organism evidence="2 3">
    <name type="scientific">Micromonospora pisi</name>
    <dbReference type="NCBI Taxonomy" id="589240"/>
    <lineage>
        <taxon>Bacteria</taxon>
        <taxon>Bacillati</taxon>
        <taxon>Actinomycetota</taxon>
        <taxon>Actinomycetes</taxon>
        <taxon>Micromonosporales</taxon>
        <taxon>Micromonosporaceae</taxon>
        <taxon>Micromonospora</taxon>
    </lineage>
</organism>
<dbReference type="RefSeq" id="WP_147457217.1">
    <property type="nucleotide sequence ID" value="NZ_RBKT01000001.1"/>
</dbReference>
<dbReference type="AlphaFoldDB" id="A0A495JVP1"/>
<evidence type="ECO:0000313" key="3">
    <source>
        <dbReference type="Proteomes" id="UP000277671"/>
    </source>
</evidence>
<sequence>MTQPIPPEISLDNLGAVVNPVQGPAPASGLFVVSGPHPLIPTVRRCDVGGELIGENKSWWLVTATGHGWKASHGAACSPHAGRDEPARKATPPRARGHYNEALERIAEREADGGGPR</sequence>
<gene>
    <name evidence="2" type="ORF">BDK92_7090</name>
</gene>
<comment type="caution">
    <text evidence="2">The sequence shown here is derived from an EMBL/GenBank/DDBJ whole genome shotgun (WGS) entry which is preliminary data.</text>
</comment>
<feature type="region of interest" description="Disordered" evidence="1">
    <location>
        <begin position="71"/>
        <end position="117"/>
    </location>
</feature>
<evidence type="ECO:0000256" key="1">
    <source>
        <dbReference type="SAM" id="MobiDB-lite"/>
    </source>
</evidence>